<comment type="caution">
    <text evidence="5">The sequence shown here is derived from an EMBL/GenBank/DDBJ whole genome shotgun (WGS) entry which is preliminary data.</text>
</comment>
<dbReference type="Proteomes" id="UP000019243">
    <property type="component" value="Unassembled WGS sequence"/>
</dbReference>
<name>W7CYN8_9LIST</name>
<dbReference type="InterPro" id="IPR000086">
    <property type="entry name" value="NUDIX_hydrolase_dom"/>
</dbReference>
<dbReference type="PRINTS" id="PR00502">
    <property type="entry name" value="NUDIXFAMILY"/>
</dbReference>
<organism evidence="5 6">
    <name type="scientific">Brochothrix campestris FSL F6-1037</name>
    <dbReference type="NCBI Taxonomy" id="1265861"/>
    <lineage>
        <taxon>Bacteria</taxon>
        <taxon>Bacillati</taxon>
        <taxon>Bacillota</taxon>
        <taxon>Bacilli</taxon>
        <taxon>Bacillales</taxon>
        <taxon>Listeriaceae</taxon>
        <taxon>Brochothrix</taxon>
    </lineage>
</organism>
<dbReference type="PANTHER" id="PTHR43736">
    <property type="entry name" value="ADP-RIBOSE PYROPHOSPHATASE"/>
    <property type="match status" value="1"/>
</dbReference>
<dbReference type="PANTHER" id="PTHR43736:SF1">
    <property type="entry name" value="DIHYDRONEOPTERIN TRIPHOSPHATE DIPHOSPHATASE"/>
    <property type="match status" value="1"/>
</dbReference>
<sequence>MIEYTDLTGEQVKMTFQKDGLGTDIKDILVIPYLGDNNWLLTENIVRGLEFPGGKIDPGESIVTAVKRELWEETGVHLTPADQWHFIADYQFKDKKRGHVIKRAYVIELATYIEAPIPAEFETIAVHQLTTVDYEQFDAARLSFYMKDAGMATLWQKAKQIVGC</sequence>
<evidence type="ECO:0000256" key="3">
    <source>
        <dbReference type="RuleBase" id="RU003476"/>
    </source>
</evidence>
<dbReference type="AlphaFoldDB" id="W7CYN8"/>
<evidence type="ECO:0000256" key="1">
    <source>
        <dbReference type="ARBA" id="ARBA00005582"/>
    </source>
</evidence>
<evidence type="ECO:0000256" key="2">
    <source>
        <dbReference type="ARBA" id="ARBA00022801"/>
    </source>
</evidence>
<dbReference type="RefSeq" id="WP_051456771.1">
    <property type="nucleotide sequence ID" value="NZ_AODH01000003.1"/>
</dbReference>
<dbReference type="Gene3D" id="3.90.79.10">
    <property type="entry name" value="Nucleoside Triphosphate Pyrophosphohydrolase"/>
    <property type="match status" value="1"/>
</dbReference>
<dbReference type="STRING" id="1265861.BCAMP_00880"/>
<evidence type="ECO:0000313" key="6">
    <source>
        <dbReference type="Proteomes" id="UP000019243"/>
    </source>
</evidence>
<reference evidence="5 6" key="1">
    <citation type="submission" date="2012-12" db="EMBL/GenBank/DDBJ databases">
        <title>Novel taxa of Listeriaceae from agricultural environments in the United States.</title>
        <authorList>
            <person name="den Bakker H.C."/>
            <person name="Allred A."/>
            <person name="Warchocki S."/>
            <person name="Wright E.M."/>
            <person name="Burrell A."/>
            <person name="Nightingale K.K."/>
            <person name="Kephart D."/>
            <person name="Wiedmann M."/>
        </authorList>
    </citation>
    <scope>NUCLEOTIDE SEQUENCE [LARGE SCALE GENOMIC DNA]</scope>
    <source>
        <strain evidence="5 6">FSL F6-1037</strain>
    </source>
</reference>
<dbReference type="PROSITE" id="PS00893">
    <property type="entry name" value="NUDIX_BOX"/>
    <property type="match status" value="1"/>
</dbReference>
<dbReference type="Pfam" id="PF00293">
    <property type="entry name" value="NUDIX"/>
    <property type="match status" value="1"/>
</dbReference>
<comment type="similarity">
    <text evidence="1 3">Belongs to the Nudix hydrolase family.</text>
</comment>
<keyword evidence="6" id="KW-1185">Reference proteome</keyword>
<dbReference type="InterPro" id="IPR015797">
    <property type="entry name" value="NUDIX_hydrolase-like_dom_sf"/>
</dbReference>
<evidence type="ECO:0000259" key="4">
    <source>
        <dbReference type="PROSITE" id="PS51462"/>
    </source>
</evidence>
<protein>
    <recommendedName>
        <fullName evidence="4">Nudix hydrolase domain-containing protein</fullName>
    </recommendedName>
</protein>
<proteinExistence type="inferred from homology"/>
<dbReference type="EMBL" id="AODH01000003">
    <property type="protein sequence ID" value="EUJ42067.1"/>
    <property type="molecule type" value="Genomic_DNA"/>
</dbReference>
<dbReference type="InterPro" id="IPR020476">
    <property type="entry name" value="Nudix_hydrolase"/>
</dbReference>
<dbReference type="PROSITE" id="PS51462">
    <property type="entry name" value="NUDIX"/>
    <property type="match status" value="1"/>
</dbReference>
<dbReference type="GO" id="GO:0016787">
    <property type="term" value="F:hydrolase activity"/>
    <property type="evidence" value="ECO:0007669"/>
    <property type="project" value="UniProtKB-KW"/>
</dbReference>
<gene>
    <name evidence="5" type="ORF">BCAMP_00880</name>
</gene>
<accession>W7CYN8</accession>
<keyword evidence="2 3" id="KW-0378">Hydrolase</keyword>
<evidence type="ECO:0000313" key="5">
    <source>
        <dbReference type="EMBL" id="EUJ42067.1"/>
    </source>
</evidence>
<dbReference type="SUPFAM" id="SSF55811">
    <property type="entry name" value="Nudix"/>
    <property type="match status" value="1"/>
</dbReference>
<dbReference type="InterPro" id="IPR020084">
    <property type="entry name" value="NUDIX_hydrolase_CS"/>
</dbReference>
<feature type="domain" description="Nudix hydrolase" evidence="4">
    <location>
        <begin position="1"/>
        <end position="158"/>
    </location>
</feature>